<accession>A0A183EB18</accession>
<reference evidence="3" key="1">
    <citation type="submission" date="2016-06" db="UniProtKB">
        <authorList>
            <consortium name="WormBaseParasite"/>
        </authorList>
    </citation>
    <scope>IDENTIFICATION</scope>
</reference>
<evidence type="ECO:0000313" key="1">
    <source>
        <dbReference type="EMBL" id="VDN31165.1"/>
    </source>
</evidence>
<proteinExistence type="predicted"/>
<sequence>MNHQRVTVALSRVRYGMRVIGAFQLLQQQGARCALSTQRCSSPGFATHDSEADMASLDVLYGRSNEVLGRDQLS</sequence>
<evidence type="ECO:0000313" key="3">
    <source>
        <dbReference type="WBParaSite" id="GPUH_0001818401-mRNA-1"/>
    </source>
</evidence>
<reference evidence="1 2" key="2">
    <citation type="submission" date="2018-11" db="EMBL/GenBank/DDBJ databases">
        <authorList>
            <consortium name="Pathogen Informatics"/>
        </authorList>
    </citation>
    <scope>NUCLEOTIDE SEQUENCE [LARGE SCALE GENOMIC DNA]</scope>
</reference>
<dbReference type="AlphaFoldDB" id="A0A183EB18"/>
<keyword evidence="2" id="KW-1185">Reference proteome</keyword>
<organism evidence="3">
    <name type="scientific">Gongylonema pulchrum</name>
    <dbReference type="NCBI Taxonomy" id="637853"/>
    <lineage>
        <taxon>Eukaryota</taxon>
        <taxon>Metazoa</taxon>
        <taxon>Ecdysozoa</taxon>
        <taxon>Nematoda</taxon>
        <taxon>Chromadorea</taxon>
        <taxon>Rhabditida</taxon>
        <taxon>Spirurina</taxon>
        <taxon>Spiruromorpha</taxon>
        <taxon>Spiruroidea</taxon>
        <taxon>Gongylonematidae</taxon>
        <taxon>Gongylonema</taxon>
    </lineage>
</organism>
<gene>
    <name evidence="1" type="ORF">GPUH_LOCUS18159</name>
</gene>
<dbReference type="Proteomes" id="UP000271098">
    <property type="component" value="Unassembled WGS sequence"/>
</dbReference>
<name>A0A183EB18_9BILA</name>
<evidence type="ECO:0000313" key="2">
    <source>
        <dbReference type="Proteomes" id="UP000271098"/>
    </source>
</evidence>
<dbReference type="EMBL" id="UYRT01086303">
    <property type="protein sequence ID" value="VDN31165.1"/>
    <property type="molecule type" value="Genomic_DNA"/>
</dbReference>
<protein>
    <submittedName>
        <fullName evidence="3">Isochorismatase domain-containing protein</fullName>
    </submittedName>
</protein>
<dbReference type="WBParaSite" id="GPUH_0001818401-mRNA-1">
    <property type="protein sequence ID" value="GPUH_0001818401-mRNA-1"/>
    <property type="gene ID" value="GPUH_0001818401"/>
</dbReference>